<dbReference type="AlphaFoldDB" id="A0A543NED1"/>
<dbReference type="EMBL" id="VFQC01000001">
    <property type="protein sequence ID" value="TQN30201.1"/>
    <property type="molecule type" value="Genomic_DNA"/>
</dbReference>
<gene>
    <name evidence="2" type="ORF">FHX37_0062</name>
</gene>
<dbReference type="Proteomes" id="UP000317422">
    <property type="component" value="Unassembled WGS sequence"/>
</dbReference>
<evidence type="ECO:0000313" key="2">
    <source>
        <dbReference type="EMBL" id="TQN30201.1"/>
    </source>
</evidence>
<dbReference type="RefSeq" id="WP_141921479.1">
    <property type="nucleotide sequence ID" value="NZ_VFQC01000001.1"/>
</dbReference>
<keyword evidence="1" id="KW-0812">Transmembrane</keyword>
<comment type="caution">
    <text evidence="2">The sequence shown here is derived from an EMBL/GenBank/DDBJ whole genome shotgun (WGS) entry which is preliminary data.</text>
</comment>
<accession>A0A543NED1</accession>
<feature type="transmembrane region" description="Helical" evidence="1">
    <location>
        <begin position="72"/>
        <end position="91"/>
    </location>
</feature>
<evidence type="ECO:0000313" key="3">
    <source>
        <dbReference type="Proteomes" id="UP000317422"/>
    </source>
</evidence>
<feature type="transmembrane region" description="Helical" evidence="1">
    <location>
        <begin position="6"/>
        <end position="28"/>
    </location>
</feature>
<keyword evidence="1" id="KW-0472">Membrane</keyword>
<name>A0A543NED1_9ACTN</name>
<keyword evidence="1" id="KW-1133">Transmembrane helix</keyword>
<reference evidence="2 3" key="1">
    <citation type="submission" date="2019-06" db="EMBL/GenBank/DDBJ databases">
        <title>Sequencing the genomes of 1000 actinobacteria strains.</title>
        <authorList>
            <person name="Klenk H.-P."/>
        </authorList>
    </citation>
    <scope>NUCLEOTIDE SEQUENCE [LARGE SCALE GENOMIC DNA]</scope>
    <source>
        <strain evidence="2 3">DSM 45015</strain>
    </source>
</reference>
<protein>
    <submittedName>
        <fullName evidence="2">Uncharacterized protein</fullName>
    </submittedName>
</protein>
<proteinExistence type="predicted"/>
<keyword evidence="3" id="KW-1185">Reference proteome</keyword>
<sequence>MVQGGVDIGLLVAVVGALGGCLGALYSFRSYRMSQLGSLPPRAKRAIEYRRLSEPEQALVDYHWLLARRRRFVCGSLLRLLVPATLVALGSSGQNRAWWAAAVFCVVFLAAMEVRGIVVLNRSVRGVRERCDP</sequence>
<feature type="transmembrane region" description="Helical" evidence="1">
    <location>
        <begin position="97"/>
        <end position="120"/>
    </location>
</feature>
<evidence type="ECO:0000256" key="1">
    <source>
        <dbReference type="SAM" id="Phobius"/>
    </source>
</evidence>
<organism evidence="2 3">
    <name type="scientific">Haloactinospora alba</name>
    <dbReference type="NCBI Taxonomy" id="405555"/>
    <lineage>
        <taxon>Bacteria</taxon>
        <taxon>Bacillati</taxon>
        <taxon>Actinomycetota</taxon>
        <taxon>Actinomycetes</taxon>
        <taxon>Streptosporangiales</taxon>
        <taxon>Nocardiopsidaceae</taxon>
        <taxon>Haloactinospora</taxon>
    </lineage>
</organism>